<sequence>MQSPFLEWDVEQRGWLRDAYVGGQCQVHRSAADGCAIDSDDGGQQTAIADRHEAVVEPQQSGCDPRRSIPAPRALSSHLPDATATTLVGTALHHCRRIPLLVFRLAAVVTRQQVSTTTFSTSCCTVPIPAPASNSTLIMLLTRSSRC</sequence>
<protein>
    <submittedName>
        <fullName evidence="1">Uncharacterized protein</fullName>
    </submittedName>
</protein>
<reference evidence="1" key="1">
    <citation type="journal article" date="1993" name="Mol. Microbiol.">
        <title>Use of an ordered cosmid library to deduce the genomic organization of Mycobacterium leprae.</title>
        <authorList>
            <person name="Eiglmeier K."/>
            <person name="Honore N."/>
            <person name="Woods S.A."/>
            <person name="Caudron B."/>
            <person name="Cole S.T."/>
        </authorList>
    </citation>
    <scope>NUCLEOTIDE SEQUENCE</scope>
</reference>
<reference evidence="1" key="3">
    <citation type="submission" date="1997-06" db="EMBL/GenBank/DDBJ databases">
        <authorList>
            <person name="Parkhill J."/>
            <person name="Barrell B.G."/>
            <person name="Rajandream M.A."/>
        </authorList>
    </citation>
    <scope>NUCLEOTIDE SEQUENCE</scope>
</reference>
<proteinExistence type="predicted"/>
<accession>O07141</accession>
<organism evidence="1">
    <name type="scientific">Mycobacterium leprae</name>
    <dbReference type="NCBI Taxonomy" id="1769"/>
    <lineage>
        <taxon>Bacteria</taxon>
        <taxon>Bacillati</taxon>
        <taxon>Actinomycetota</taxon>
        <taxon>Actinomycetes</taxon>
        <taxon>Mycobacteriales</taxon>
        <taxon>Mycobacteriaceae</taxon>
        <taxon>Mycobacterium</taxon>
    </lineage>
</organism>
<evidence type="ECO:0000313" key="1">
    <source>
        <dbReference type="EMBL" id="CAB09629.1"/>
    </source>
</evidence>
<reference evidence="1" key="2">
    <citation type="submission" date="1997-06" db="EMBL/GenBank/DDBJ databases">
        <authorList>
            <person name="Oliver K."/>
            <person name="Harris D."/>
        </authorList>
    </citation>
    <scope>NUCLEOTIDE SEQUENCE</scope>
</reference>
<dbReference type="EMBL" id="Z96801">
    <property type="protein sequence ID" value="CAB09629.1"/>
    <property type="molecule type" value="Genomic_DNA"/>
</dbReference>
<gene>
    <name evidence="1" type="primary">MLCL581.08</name>
</gene>
<dbReference type="AlphaFoldDB" id="O07141"/>
<name>O07141_MYCLR</name>